<feature type="transmembrane region" description="Helical" evidence="1">
    <location>
        <begin position="145"/>
        <end position="167"/>
    </location>
</feature>
<evidence type="ECO:0000313" key="2">
    <source>
        <dbReference type="EMBL" id="KAG8482114.1"/>
    </source>
</evidence>
<sequence>MQPPQTVVDGWESPTPLDLGFNGEENSDSVPTVQVEYGRPLALCVRRMGLCWRGCWRLRHTEARTRGLAAAQGGSTRVSDIFLILGQFGLGFVWVLGLWKVSVVGSEYLDSAPLCSLSWNENRAKTINRPILPGLTELRLLGASFLQVASTCSTVTSWFVCFCPVLLQLQRDKDCDFDFAPLQLQGDKIL</sequence>
<reference evidence="2 3" key="1">
    <citation type="journal article" date="2021" name="bioRxiv">
        <title>The Gossypium anomalum genome as a resource for cotton improvement and evolutionary analysis of hybrid incompatibility.</title>
        <authorList>
            <person name="Grover C.E."/>
            <person name="Yuan D."/>
            <person name="Arick M.A."/>
            <person name="Miller E.R."/>
            <person name="Hu G."/>
            <person name="Peterson D.G."/>
            <person name="Wendel J.F."/>
            <person name="Udall J.A."/>
        </authorList>
    </citation>
    <scope>NUCLEOTIDE SEQUENCE [LARGE SCALE GENOMIC DNA]</scope>
    <source>
        <strain evidence="2">JFW-Udall</strain>
        <tissue evidence="2">Leaf</tissue>
    </source>
</reference>
<keyword evidence="3" id="KW-1185">Reference proteome</keyword>
<name>A0A8J5YCC9_9ROSI</name>
<keyword evidence="1" id="KW-0472">Membrane</keyword>
<dbReference type="EMBL" id="JAHUZN010000010">
    <property type="protein sequence ID" value="KAG8482114.1"/>
    <property type="molecule type" value="Genomic_DNA"/>
</dbReference>
<protein>
    <submittedName>
        <fullName evidence="2">Uncharacterized protein</fullName>
    </submittedName>
</protein>
<evidence type="ECO:0000313" key="3">
    <source>
        <dbReference type="Proteomes" id="UP000701853"/>
    </source>
</evidence>
<organism evidence="2 3">
    <name type="scientific">Gossypium anomalum</name>
    <dbReference type="NCBI Taxonomy" id="47600"/>
    <lineage>
        <taxon>Eukaryota</taxon>
        <taxon>Viridiplantae</taxon>
        <taxon>Streptophyta</taxon>
        <taxon>Embryophyta</taxon>
        <taxon>Tracheophyta</taxon>
        <taxon>Spermatophyta</taxon>
        <taxon>Magnoliopsida</taxon>
        <taxon>eudicotyledons</taxon>
        <taxon>Gunneridae</taxon>
        <taxon>Pentapetalae</taxon>
        <taxon>rosids</taxon>
        <taxon>malvids</taxon>
        <taxon>Malvales</taxon>
        <taxon>Malvaceae</taxon>
        <taxon>Malvoideae</taxon>
        <taxon>Gossypium</taxon>
    </lineage>
</organism>
<evidence type="ECO:0000256" key="1">
    <source>
        <dbReference type="SAM" id="Phobius"/>
    </source>
</evidence>
<accession>A0A8J5YCC9</accession>
<proteinExistence type="predicted"/>
<keyword evidence="1" id="KW-1133">Transmembrane helix</keyword>
<dbReference type="Proteomes" id="UP000701853">
    <property type="component" value="Chromosome 10"/>
</dbReference>
<comment type="caution">
    <text evidence="2">The sequence shown here is derived from an EMBL/GenBank/DDBJ whole genome shotgun (WGS) entry which is preliminary data.</text>
</comment>
<gene>
    <name evidence="2" type="ORF">CXB51_027064</name>
</gene>
<feature type="transmembrane region" description="Helical" evidence="1">
    <location>
        <begin position="81"/>
        <end position="99"/>
    </location>
</feature>
<keyword evidence="1" id="KW-0812">Transmembrane</keyword>
<dbReference type="AlphaFoldDB" id="A0A8J5YCC9"/>